<dbReference type="InterPro" id="IPR024508">
    <property type="entry name" value="DUF3226"/>
</dbReference>
<evidence type="ECO:0000313" key="1">
    <source>
        <dbReference type="EMBL" id="GAH45820.1"/>
    </source>
</evidence>
<accession>X1GLT4</accession>
<dbReference type="AlphaFoldDB" id="X1GLT4"/>
<dbReference type="SUPFAM" id="SSF160945">
    <property type="entry name" value="PH0156-like"/>
    <property type="match status" value="1"/>
</dbReference>
<reference evidence="1" key="1">
    <citation type="journal article" date="2014" name="Front. Microbiol.">
        <title>High frequency of phylogenetically diverse reductive dehalogenase-homologous genes in deep subseafloor sedimentary metagenomes.</title>
        <authorList>
            <person name="Kawai M."/>
            <person name="Futagami T."/>
            <person name="Toyoda A."/>
            <person name="Takaki Y."/>
            <person name="Nishi S."/>
            <person name="Hori S."/>
            <person name="Arai W."/>
            <person name="Tsubouchi T."/>
            <person name="Morono Y."/>
            <person name="Uchiyama I."/>
            <person name="Ito T."/>
            <person name="Fujiyama A."/>
            <person name="Inagaki F."/>
            <person name="Takami H."/>
        </authorList>
    </citation>
    <scope>NUCLEOTIDE SEQUENCE</scope>
    <source>
        <strain evidence="1">Expedition CK06-06</strain>
    </source>
</reference>
<proteinExistence type="predicted"/>
<name>X1GLT4_9ZZZZ</name>
<organism evidence="1">
    <name type="scientific">marine sediment metagenome</name>
    <dbReference type="NCBI Taxonomy" id="412755"/>
    <lineage>
        <taxon>unclassified sequences</taxon>
        <taxon>metagenomes</taxon>
        <taxon>ecological metagenomes</taxon>
    </lineage>
</organism>
<sequence length="229" mass="25599">MSATPPNKKITCNVCGADFYPSDKWQIKKEKLLLAEGTDAHRFLIYACGTYQKSDVQVIDFGGINELRPFLKNLVEIMENFSKVKTLVIARDAETNVKSAIDSVVSALKNVNLPVPQEPFQFSSNNHIKTALMFFPGPDQEGKCRNGTLEELCLTTVDDAPLLKCVDALLQCAQKNNEDLKHPWKSRLYAYLAGKDDHAGKKLGQAAKDKVWKLNHAAMAPFKKIIQEM</sequence>
<gene>
    <name evidence="1" type="ORF">S03H2_14794</name>
</gene>
<protein>
    <submittedName>
        <fullName evidence="1">Uncharacterized protein</fullName>
    </submittedName>
</protein>
<dbReference type="EMBL" id="BARU01007515">
    <property type="protein sequence ID" value="GAH45820.1"/>
    <property type="molecule type" value="Genomic_DNA"/>
</dbReference>
<comment type="caution">
    <text evidence="1">The sequence shown here is derived from an EMBL/GenBank/DDBJ whole genome shotgun (WGS) entry which is preliminary data.</text>
</comment>
<dbReference type="Pfam" id="PF11536">
    <property type="entry name" value="DUF3226"/>
    <property type="match status" value="1"/>
</dbReference>